<dbReference type="PANTHER" id="PTHR12302:SF3">
    <property type="entry name" value="SERINE_THREONINE-PROTEIN KINASE 31"/>
    <property type="match status" value="1"/>
</dbReference>
<dbReference type="GO" id="GO:0003676">
    <property type="term" value="F:nucleic acid binding"/>
    <property type="evidence" value="ECO:0007669"/>
    <property type="project" value="InterPro"/>
</dbReference>
<dbReference type="PROSITE" id="PS01123">
    <property type="entry name" value="TNASE_1"/>
    <property type="match status" value="1"/>
</dbReference>
<dbReference type="InterPro" id="IPR016071">
    <property type="entry name" value="Staphylococal_nuclease_OB-fold"/>
</dbReference>
<organism evidence="5 6">
    <name type="scientific">Plasticicumulans acidivorans</name>
    <dbReference type="NCBI Taxonomy" id="886464"/>
    <lineage>
        <taxon>Bacteria</taxon>
        <taxon>Pseudomonadati</taxon>
        <taxon>Pseudomonadota</taxon>
        <taxon>Gammaproteobacteria</taxon>
        <taxon>Candidatus Competibacteraceae</taxon>
        <taxon>Plasticicumulans</taxon>
    </lineage>
</organism>
<dbReference type="SMART" id="SM00318">
    <property type="entry name" value="SNc"/>
    <property type="match status" value="1"/>
</dbReference>
<comment type="caution">
    <text evidence="5">The sequence shown here is derived from an EMBL/GenBank/DDBJ whole genome shotgun (WGS) entry which is preliminary data.</text>
</comment>
<dbReference type="InterPro" id="IPR035437">
    <property type="entry name" value="SNase_OB-fold_sf"/>
</dbReference>
<reference evidence="5 6" key="1">
    <citation type="submission" date="2018-05" db="EMBL/GenBank/DDBJ databases">
        <title>Genomic Encyclopedia of Type Strains, Phase IV (KMG-IV): sequencing the most valuable type-strain genomes for metagenomic binning, comparative biology and taxonomic classification.</title>
        <authorList>
            <person name="Goeker M."/>
        </authorList>
    </citation>
    <scope>NUCLEOTIDE SEQUENCE [LARGE SCALE GENOMIC DNA]</scope>
    <source>
        <strain evidence="5 6">DSM 23606</strain>
    </source>
</reference>
<protein>
    <submittedName>
        <fullName evidence="5">Endonuclease YncB(Thermonuclease family)</fullName>
    </submittedName>
</protein>
<dbReference type="PROSITE" id="PS50830">
    <property type="entry name" value="TNASE_3"/>
    <property type="match status" value="1"/>
</dbReference>
<dbReference type="GO" id="GO:0016787">
    <property type="term" value="F:hydrolase activity"/>
    <property type="evidence" value="ECO:0007669"/>
    <property type="project" value="UniProtKB-KW"/>
</dbReference>
<dbReference type="SUPFAM" id="SSF50199">
    <property type="entry name" value="Staphylococcal nuclease"/>
    <property type="match status" value="1"/>
</dbReference>
<sequence length="197" mass="22413">MKGLLRRLLFGALSTATARRAGWPARTLLLLVLAALVYGLGEYEGRRETRRTPSPLAQGQRLDCDLRSVHDGDTVRLDCDGASYSVRVWGIDAPELKQKPWGEAARDALRAALPSRVRLEVIDTDRYKRTVGRLWRGNDDVGLELVRRGQVAVYEQYNDSAEYRRVEAQARRQRLGIWSVEGAQQTPWAWRRVNKAQ</sequence>
<dbReference type="Gene3D" id="2.40.50.90">
    <property type="match status" value="1"/>
</dbReference>
<dbReference type="GO" id="GO:0004519">
    <property type="term" value="F:endonuclease activity"/>
    <property type="evidence" value="ECO:0007669"/>
    <property type="project" value="UniProtKB-KW"/>
</dbReference>
<evidence type="ECO:0000259" key="4">
    <source>
        <dbReference type="PROSITE" id="PS50830"/>
    </source>
</evidence>
<name>A0A317MRE2_9GAMM</name>
<dbReference type="InterPro" id="IPR002071">
    <property type="entry name" value="Thermonucl_AS"/>
</dbReference>
<keyword evidence="2 5" id="KW-0255">Endonuclease</keyword>
<evidence type="ECO:0000313" key="5">
    <source>
        <dbReference type="EMBL" id="PWV59271.1"/>
    </source>
</evidence>
<evidence type="ECO:0000256" key="2">
    <source>
        <dbReference type="ARBA" id="ARBA00022759"/>
    </source>
</evidence>
<evidence type="ECO:0000256" key="1">
    <source>
        <dbReference type="ARBA" id="ARBA00022722"/>
    </source>
</evidence>
<keyword evidence="1" id="KW-0540">Nuclease</keyword>
<dbReference type="Pfam" id="PF00565">
    <property type="entry name" value="SNase"/>
    <property type="match status" value="1"/>
</dbReference>
<dbReference type="PANTHER" id="PTHR12302">
    <property type="entry name" value="EBNA2 BINDING PROTEIN P100"/>
    <property type="match status" value="1"/>
</dbReference>
<dbReference type="Proteomes" id="UP000246569">
    <property type="component" value="Unassembled WGS sequence"/>
</dbReference>
<keyword evidence="6" id="KW-1185">Reference proteome</keyword>
<proteinExistence type="predicted"/>
<dbReference type="EMBL" id="QGTJ01000011">
    <property type="protein sequence ID" value="PWV59271.1"/>
    <property type="molecule type" value="Genomic_DNA"/>
</dbReference>
<dbReference type="AlphaFoldDB" id="A0A317MRE2"/>
<keyword evidence="3" id="KW-0378">Hydrolase</keyword>
<evidence type="ECO:0000313" key="6">
    <source>
        <dbReference type="Proteomes" id="UP000246569"/>
    </source>
</evidence>
<dbReference type="RefSeq" id="WP_170123650.1">
    <property type="nucleotide sequence ID" value="NZ_QGTJ01000011.1"/>
</dbReference>
<feature type="domain" description="TNase-like" evidence="4">
    <location>
        <begin position="60"/>
        <end position="180"/>
    </location>
</feature>
<gene>
    <name evidence="5" type="ORF">C7443_11139</name>
</gene>
<evidence type="ECO:0000256" key="3">
    <source>
        <dbReference type="ARBA" id="ARBA00022801"/>
    </source>
</evidence>
<accession>A0A317MRE2</accession>